<dbReference type="EMBL" id="MNYX01000056">
    <property type="protein sequence ID" value="OIP65148.1"/>
    <property type="molecule type" value="Genomic_DNA"/>
</dbReference>
<reference evidence="1 2" key="1">
    <citation type="journal article" date="2016" name="Environ. Microbiol.">
        <title>Genomic resolution of a cold subsurface aquifer community provides metabolic insights for novel microbes adapted to high CO concentrations.</title>
        <authorList>
            <person name="Probst A.J."/>
            <person name="Castelle C.J."/>
            <person name="Singh A."/>
            <person name="Brown C.T."/>
            <person name="Anantharaman K."/>
            <person name="Sharon I."/>
            <person name="Hug L.A."/>
            <person name="Burstein D."/>
            <person name="Emerson J.B."/>
            <person name="Thomas B.C."/>
            <person name="Banfield J.F."/>
        </authorList>
    </citation>
    <scope>NUCLEOTIDE SEQUENCE [LARGE SCALE GENOMIC DNA]</scope>
    <source>
        <strain evidence="1">CG2_30_43_9</strain>
    </source>
</reference>
<dbReference type="AlphaFoldDB" id="A0A1J5FYH1"/>
<dbReference type="Proteomes" id="UP000182059">
    <property type="component" value="Unassembled WGS sequence"/>
</dbReference>
<evidence type="ECO:0000313" key="2">
    <source>
        <dbReference type="Proteomes" id="UP000182059"/>
    </source>
</evidence>
<evidence type="ECO:0008006" key="3">
    <source>
        <dbReference type="Google" id="ProtNLM"/>
    </source>
</evidence>
<accession>A0A1J5FYH1</accession>
<dbReference type="SUPFAM" id="SSF109604">
    <property type="entry name" value="HD-domain/PDEase-like"/>
    <property type="match status" value="1"/>
</dbReference>
<proteinExistence type="predicted"/>
<sequence length="215" mass="24918">MEESEKVYVTQGFIKKFSVLFEDEDASFGDFARLLVFQPYLVAKLLRTANHMCECHGSFKRPTSVQGIINILGFSKVEEEIKRVEYAPLHDEYKVLNQAIECYVLASVYSFLAEERFGKKKAPEHFLAGLIAPLVEQDESILCECNDELRDYFNSSYTHGIQMDEVSTIEQVKELIKGFEKGTKHLEARYLYAVWYESRRSARLTLTTYSDKYVE</sequence>
<name>A0A1J5FYH1_9BACT</name>
<gene>
    <name evidence="1" type="ORF">AUK15_02490</name>
</gene>
<comment type="caution">
    <text evidence="1">The sequence shown here is derived from an EMBL/GenBank/DDBJ whole genome shotgun (WGS) entry which is preliminary data.</text>
</comment>
<organism evidence="1 2">
    <name type="scientific">Candidatus Nomurabacteria bacterium CG2_30_43_9</name>
    <dbReference type="NCBI Taxonomy" id="1805283"/>
    <lineage>
        <taxon>Bacteria</taxon>
        <taxon>Candidatus Nomuraibacteriota</taxon>
    </lineage>
</organism>
<evidence type="ECO:0000313" key="1">
    <source>
        <dbReference type="EMBL" id="OIP65148.1"/>
    </source>
</evidence>
<protein>
    <recommendedName>
        <fullName evidence="3">HDOD domain-containing protein</fullName>
    </recommendedName>
</protein>
<dbReference type="Gene3D" id="1.10.3210.10">
    <property type="entry name" value="Hypothetical protein af1432"/>
    <property type="match status" value="1"/>
</dbReference>